<feature type="compositionally biased region" description="Acidic residues" evidence="6">
    <location>
        <begin position="155"/>
        <end position="169"/>
    </location>
</feature>
<sequence>MVGHGKKKKPLSKEEVKEKLLAKKKEAKQLLKEKRARLVVKNISFKVTPEKLKKHFEKYGEVKSVELLKKPDGKLTGCAFVQFSLVQKAAKARHYTNDQEFLGRKIVVDFAKAKNKYQKEQQLKKVEIKNEDGTKEIIEIKEEDDDDVSVKSENVDDQEIKDEPENSDSDSEKFDNEDANSDDSDDKDEDIKEEKQLDSVKKPYLSHDVAEGKTVFVKNVPFDATNDDLKQCMKQFGRVYYALVCFDKLTEHSKGTAFVKFVNAEDAQKALSAGTELKLLGNILDCHPALDKGDVNKKVTQEKESKNVPKDSRNLYLVKEGVILAGSKAAEGVSATDMAKRLQIEQYKTQMLRNLNMFVSKERIVVHNLPSSWDDKKLKILFQKYSGPGAFIREARIMRDMKNIESNGLGKSKEYGFVTFSKHENALMALRNLNNNPEIFSTNKRPIITFSIENKSIIKARQKRLEKSKQYNPVSKSFNPEEKAKVFHNGGKISRKDLNKRPRIENVQTQEEDIPKFGGVATKPGTKEKMRSRYKLNVQAKLHHENLKKEKKRKKNAKKSLAEKKKEFTKQPKQKINKVSEKDNFSKIVSEYKKKLVGVSATKKSKWYD</sequence>
<dbReference type="SUPFAM" id="SSF54928">
    <property type="entry name" value="RNA-binding domain, RBD"/>
    <property type="match status" value="2"/>
</dbReference>
<feature type="compositionally biased region" description="Basic and acidic residues" evidence="6">
    <location>
        <begin position="189"/>
        <end position="198"/>
    </location>
</feature>
<feature type="compositionally biased region" description="Basic and acidic residues" evidence="6">
    <location>
        <begin position="560"/>
        <end position="570"/>
    </location>
</feature>
<dbReference type="Proteomes" id="UP001652700">
    <property type="component" value="Unplaced"/>
</dbReference>
<dbReference type="SMART" id="SM00360">
    <property type="entry name" value="RRM"/>
    <property type="match status" value="3"/>
</dbReference>
<reference evidence="8" key="2">
    <citation type="submission" date="2025-05" db="UniProtKB">
        <authorList>
            <consortium name="EnsemblMetazoa"/>
        </authorList>
    </citation>
    <scope>IDENTIFICATION</scope>
</reference>
<feature type="compositionally biased region" description="Basic residues" evidence="6">
    <location>
        <begin position="549"/>
        <end position="558"/>
    </location>
</feature>
<keyword evidence="9" id="KW-1185">Reference proteome</keyword>
<dbReference type="Pfam" id="PF00076">
    <property type="entry name" value="RRM_1"/>
    <property type="match status" value="3"/>
</dbReference>
<dbReference type="AlphaFoldDB" id="A0A6P7F5V4"/>
<feature type="domain" description="RRM" evidence="7">
    <location>
        <begin position="213"/>
        <end position="291"/>
    </location>
</feature>
<name>A0A6P7F5V4_DIAVI</name>
<evidence type="ECO:0000256" key="2">
    <source>
        <dbReference type="ARBA" id="ARBA00022737"/>
    </source>
</evidence>
<evidence type="ECO:0000256" key="3">
    <source>
        <dbReference type="ARBA" id="ARBA00022884"/>
    </source>
</evidence>
<dbReference type="InterPro" id="IPR051945">
    <property type="entry name" value="RRM_MRD1_RNA_proc_ribogen"/>
</dbReference>
<dbReference type="EnsemblMetazoa" id="XM_028275313.2">
    <property type="protein sequence ID" value="XP_028131114.1"/>
    <property type="gene ID" value="LOC114326858"/>
</dbReference>
<proteinExistence type="predicted"/>
<dbReference type="CDD" id="cd12416">
    <property type="entry name" value="RRM4_RBM28_like"/>
    <property type="match status" value="1"/>
</dbReference>
<dbReference type="PANTHER" id="PTHR48039">
    <property type="entry name" value="RNA-BINDING MOTIF PROTEIN 14B"/>
    <property type="match status" value="1"/>
</dbReference>
<accession>A0A6P7F5V4</accession>
<dbReference type="InterPro" id="IPR035979">
    <property type="entry name" value="RBD_domain_sf"/>
</dbReference>
<dbReference type="GeneID" id="114326858"/>
<feature type="region of interest" description="Disordered" evidence="6">
    <location>
        <begin position="547"/>
        <end position="582"/>
    </location>
</feature>
<feature type="region of interest" description="Disordered" evidence="6">
    <location>
        <begin position="137"/>
        <end position="198"/>
    </location>
</feature>
<dbReference type="InParanoid" id="A0A6P7F5V4"/>
<protein>
    <submittedName>
        <fullName evidence="10">RNA-binding protein 28 isoform X1</fullName>
    </submittedName>
</protein>
<comment type="subcellular location">
    <subcellularLocation>
        <location evidence="1">Nucleus</location>
    </subcellularLocation>
</comment>
<evidence type="ECO:0000313" key="8">
    <source>
        <dbReference type="EnsemblMetazoa" id="XP_028131114.1"/>
    </source>
</evidence>
<dbReference type="GO" id="GO:0005730">
    <property type="term" value="C:nucleolus"/>
    <property type="evidence" value="ECO:0007669"/>
    <property type="project" value="TreeGrafter"/>
</dbReference>
<feature type="domain" description="RRM" evidence="7">
    <location>
        <begin position="362"/>
        <end position="470"/>
    </location>
</feature>
<dbReference type="OrthoDB" id="3945418at2759"/>
<reference evidence="10" key="1">
    <citation type="submission" date="2025-04" db="UniProtKB">
        <authorList>
            <consortium name="RefSeq"/>
        </authorList>
    </citation>
    <scope>IDENTIFICATION</scope>
    <source>
        <tissue evidence="10">Whole insect</tissue>
    </source>
</reference>
<dbReference type="FunFam" id="3.30.70.330:FF:000182">
    <property type="entry name" value="RNA-binding motif protein 28"/>
    <property type="match status" value="1"/>
</dbReference>
<keyword evidence="2" id="KW-0677">Repeat</keyword>
<dbReference type="FunCoup" id="A0A6P7F5V4">
    <property type="interactions" value="1782"/>
</dbReference>
<evidence type="ECO:0000256" key="6">
    <source>
        <dbReference type="SAM" id="MobiDB-lite"/>
    </source>
</evidence>
<keyword evidence="4" id="KW-0539">Nucleus</keyword>
<feature type="domain" description="RRM" evidence="7">
    <location>
        <begin position="36"/>
        <end position="113"/>
    </location>
</feature>
<gene>
    <name evidence="10" type="primary">LOC114326858</name>
</gene>
<dbReference type="Gene3D" id="3.30.70.330">
    <property type="match status" value="3"/>
</dbReference>
<dbReference type="PROSITE" id="PS50102">
    <property type="entry name" value="RRM"/>
    <property type="match status" value="3"/>
</dbReference>
<dbReference type="GO" id="GO:0003729">
    <property type="term" value="F:mRNA binding"/>
    <property type="evidence" value="ECO:0007669"/>
    <property type="project" value="TreeGrafter"/>
</dbReference>
<organism evidence="10">
    <name type="scientific">Diabrotica virgifera virgifera</name>
    <name type="common">western corn rootworm</name>
    <dbReference type="NCBI Taxonomy" id="50390"/>
    <lineage>
        <taxon>Eukaryota</taxon>
        <taxon>Metazoa</taxon>
        <taxon>Ecdysozoa</taxon>
        <taxon>Arthropoda</taxon>
        <taxon>Hexapoda</taxon>
        <taxon>Insecta</taxon>
        <taxon>Pterygota</taxon>
        <taxon>Neoptera</taxon>
        <taxon>Endopterygota</taxon>
        <taxon>Coleoptera</taxon>
        <taxon>Polyphaga</taxon>
        <taxon>Cucujiformia</taxon>
        <taxon>Chrysomeloidea</taxon>
        <taxon>Chrysomelidae</taxon>
        <taxon>Galerucinae</taxon>
        <taxon>Diabroticina</taxon>
        <taxon>Diabroticites</taxon>
        <taxon>Diabrotica</taxon>
    </lineage>
</organism>
<feature type="compositionally biased region" description="Acidic residues" evidence="6">
    <location>
        <begin position="177"/>
        <end position="188"/>
    </location>
</feature>
<keyword evidence="3 5" id="KW-0694">RNA-binding</keyword>
<dbReference type="InterPro" id="IPR000504">
    <property type="entry name" value="RRM_dom"/>
</dbReference>
<dbReference type="InterPro" id="IPR012677">
    <property type="entry name" value="Nucleotide-bd_a/b_plait_sf"/>
</dbReference>
<dbReference type="RefSeq" id="XP_028131114.1">
    <property type="nucleotide sequence ID" value="XM_028275313.1"/>
</dbReference>
<evidence type="ECO:0000259" key="7">
    <source>
        <dbReference type="PROSITE" id="PS50102"/>
    </source>
</evidence>
<dbReference type="KEGG" id="dvv:114326858"/>
<evidence type="ECO:0000256" key="4">
    <source>
        <dbReference type="ARBA" id="ARBA00023242"/>
    </source>
</evidence>
<evidence type="ECO:0000313" key="10">
    <source>
        <dbReference type="RefSeq" id="XP_028131114.1"/>
    </source>
</evidence>
<evidence type="ECO:0000256" key="5">
    <source>
        <dbReference type="PROSITE-ProRule" id="PRU00176"/>
    </source>
</evidence>
<evidence type="ECO:0000313" key="9">
    <source>
        <dbReference type="Proteomes" id="UP001652700"/>
    </source>
</evidence>
<evidence type="ECO:0000256" key="1">
    <source>
        <dbReference type="ARBA" id="ARBA00004123"/>
    </source>
</evidence>
<dbReference type="PANTHER" id="PTHR48039:SF5">
    <property type="entry name" value="RNA-BINDING PROTEIN 28"/>
    <property type="match status" value="1"/>
</dbReference>